<reference evidence="1" key="1">
    <citation type="submission" date="2023-07" db="EMBL/GenBank/DDBJ databases">
        <authorList>
            <consortium name="AG Swart"/>
            <person name="Singh M."/>
            <person name="Singh A."/>
            <person name="Seah K."/>
            <person name="Emmerich C."/>
        </authorList>
    </citation>
    <scope>NUCLEOTIDE SEQUENCE</scope>
    <source>
        <strain evidence="1">DP1</strain>
    </source>
</reference>
<dbReference type="AlphaFoldDB" id="A0AAD1XRJ0"/>
<accession>A0AAD1XRJ0</accession>
<gene>
    <name evidence="1" type="ORF">ECRASSUSDP1_LOCUS18385</name>
</gene>
<organism evidence="1 2">
    <name type="scientific">Euplotes crassus</name>
    <dbReference type="NCBI Taxonomy" id="5936"/>
    <lineage>
        <taxon>Eukaryota</taxon>
        <taxon>Sar</taxon>
        <taxon>Alveolata</taxon>
        <taxon>Ciliophora</taxon>
        <taxon>Intramacronucleata</taxon>
        <taxon>Spirotrichea</taxon>
        <taxon>Hypotrichia</taxon>
        <taxon>Euplotida</taxon>
        <taxon>Euplotidae</taxon>
        <taxon>Moneuplotes</taxon>
    </lineage>
</organism>
<proteinExistence type="predicted"/>
<keyword evidence="2" id="KW-1185">Reference proteome</keyword>
<evidence type="ECO:0000313" key="1">
    <source>
        <dbReference type="EMBL" id="CAI2377005.1"/>
    </source>
</evidence>
<evidence type="ECO:0000313" key="2">
    <source>
        <dbReference type="Proteomes" id="UP001295684"/>
    </source>
</evidence>
<name>A0AAD1XRJ0_EUPCR</name>
<protein>
    <submittedName>
        <fullName evidence="1">Uncharacterized protein</fullName>
    </submittedName>
</protein>
<comment type="caution">
    <text evidence="1">The sequence shown here is derived from an EMBL/GenBank/DDBJ whole genome shotgun (WGS) entry which is preliminary data.</text>
</comment>
<sequence>MKDAKLYLRRCREIRMLQRERKWARQVDAIVEEFLASLAEVRQPGVIVSVLPKRRISLRVVKKLMKYYTKGGELANLNANHFNLKNGGKYMELIKMVKPREIVELDFSSPCLSYSHLNDKYLFKGIRLTPFVINRLKIEKCYIRNYHLRKIFVFSRNTRMIMFKKCQIDTTEIKPLDSFKFQTLFLYFKECSGWFSENWGNDPKLVEALIKTISTCGLKNSLNRIYLSKTSLTETQVIEWLETYSLYDVIISMLDFTSDDSRDCVLKSEHSIPLKEKILTKSEDKCLIQ</sequence>
<dbReference type="Proteomes" id="UP001295684">
    <property type="component" value="Unassembled WGS sequence"/>
</dbReference>
<dbReference type="EMBL" id="CAMPGE010018603">
    <property type="protein sequence ID" value="CAI2377005.1"/>
    <property type="molecule type" value="Genomic_DNA"/>
</dbReference>